<keyword evidence="6" id="KW-1185">Reference proteome</keyword>
<sequence length="244" mass="25981">MELQNLKGRIALVTGASSGIGEAAARALVAEGVQVVLAARSRDRIEALAGELGEGALAVATDVGDREQVAHLFETIRARFGGLDLLFNNAGVGYNGPFADSKPQEWRLTIDANLYGVLNCTQAAIPLLRGRPGAMISSVSSVGGRHGIEGWAVYNATKFAVVGFHDALRKELGPEGIRISLIEPGAVYTQWGHNVPAEAMQQRRDQLEALQAGDIAHALVYAFAQPANVNVQELLVMPTKQTYP</sequence>
<organism evidence="5 6">
    <name type="scientific">Thermithiobacillus plumbiphilus</name>
    <dbReference type="NCBI Taxonomy" id="1729899"/>
    <lineage>
        <taxon>Bacteria</taxon>
        <taxon>Pseudomonadati</taxon>
        <taxon>Pseudomonadota</taxon>
        <taxon>Acidithiobacillia</taxon>
        <taxon>Acidithiobacillales</taxon>
        <taxon>Thermithiobacillaceae</taxon>
        <taxon>Thermithiobacillus</taxon>
    </lineage>
</organism>
<dbReference type="InterPro" id="IPR020904">
    <property type="entry name" value="Sc_DH/Rdtase_CS"/>
</dbReference>
<dbReference type="Pfam" id="PF00106">
    <property type="entry name" value="adh_short"/>
    <property type="match status" value="1"/>
</dbReference>
<comment type="similarity">
    <text evidence="1 3">Belongs to the short-chain dehydrogenases/reductases (SDR) family.</text>
</comment>
<dbReference type="PANTHER" id="PTHR44196">
    <property type="entry name" value="DEHYDROGENASE/REDUCTASE SDR FAMILY MEMBER 7B"/>
    <property type="match status" value="1"/>
</dbReference>
<dbReference type="GO" id="GO:0016491">
    <property type="term" value="F:oxidoreductase activity"/>
    <property type="evidence" value="ECO:0007669"/>
    <property type="project" value="UniProtKB-KW"/>
</dbReference>
<evidence type="ECO:0000256" key="3">
    <source>
        <dbReference type="RuleBase" id="RU000363"/>
    </source>
</evidence>
<evidence type="ECO:0000256" key="2">
    <source>
        <dbReference type="ARBA" id="ARBA00023002"/>
    </source>
</evidence>
<comment type="caution">
    <text evidence="5">The sequence shown here is derived from an EMBL/GenBank/DDBJ whole genome shotgun (WGS) entry which is preliminary data.</text>
</comment>
<dbReference type="PRINTS" id="PR00081">
    <property type="entry name" value="GDHRDH"/>
</dbReference>
<feature type="domain" description="Ketoreductase" evidence="4">
    <location>
        <begin position="9"/>
        <end position="185"/>
    </location>
</feature>
<keyword evidence="2 5" id="KW-0560">Oxidoreductase</keyword>
<gene>
    <name evidence="5" type="ORF">WOB96_07300</name>
</gene>
<dbReference type="Gene3D" id="3.40.50.720">
    <property type="entry name" value="NAD(P)-binding Rossmann-like Domain"/>
    <property type="match status" value="1"/>
</dbReference>
<dbReference type="EMBL" id="JBBPCO010000006">
    <property type="protein sequence ID" value="MEK8089570.1"/>
    <property type="molecule type" value="Genomic_DNA"/>
</dbReference>
<dbReference type="InterPro" id="IPR057326">
    <property type="entry name" value="KR_dom"/>
</dbReference>
<protein>
    <submittedName>
        <fullName evidence="5">SDR family oxidoreductase</fullName>
        <ecNumber evidence="5">1.-.-.-</ecNumber>
    </submittedName>
</protein>
<evidence type="ECO:0000256" key="1">
    <source>
        <dbReference type="ARBA" id="ARBA00006484"/>
    </source>
</evidence>
<dbReference type="SUPFAM" id="SSF51735">
    <property type="entry name" value="NAD(P)-binding Rossmann-fold domains"/>
    <property type="match status" value="1"/>
</dbReference>
<evidence type="ECO:0000259" key="4">
    <source>
        <dbReference type="SMART" id="SM00822"/>
    </source>
</evidence>
<dbReference type="SMART" id="SM00822">
    <property type="entry name" value="PKS_KR"/>
    <property type="match status" value="1"/>
</dbReference>
<dbReference type="PROSITE" id="PS00061">
    <property type="entry name" value="ADH_SHORT"/>
    <property type="match status" value="1"/>
</dbReference>
<evidence type="ECO:0000313" key="5">
    <source>
        <dbReference type="EMBL" id="MEK8089570.1"/>
    </source>
</evidence>
<reference evidence="5 6" key="1">
    <citation type="submission" date="2024-04" db="EMBL/GenBank/DDBJ databases">
        <authorList>
            <person name="Abashina T."/>
            <person name="Shaikin A."/>
        </authorList>
    </citation>
    <scope>NUCLEOTIDE SEQUENCE [LARGE SCALE GENOMIC DNA]</scope>
    <source>
        <strain evidence="5 6">AAFK</strain>
    </source>
</reference>
<dbReference type="PRINTS" id="PR00080">
    <property type="entry name" value="SDRFAMILY"/>
</dbReference>
<evidence type="ECO:0000313" key="6">
    <source>
        <dbReference type="Proteomes" id="UP001446205"/>
    </source>
</evidence>
<dbReference type="EC" id="1.-.-.-" evidence="5"/>
<proteinExistence type="inferred from homology"/>
<dbReference type="InterPro" id="IPR002347">
    <property type="entry name" value="SDR_fam"/>
</dbReference>
<dbReference type="RefSeq" id="WP_341370627.1">
    <property type="nucleotide sequence ID" value="NZ_JBBPCO010000006.1"/>
</dbReference>
<dbReference type="InterPro" id="IPR036291">
    <property type="entry name" value="NAD(P)-bd_dom_sf"/>
</dbReference>
<name>A0ABU9D7S5_9PROT</name>
<dbReference type="Proteomes" id="UP001446205">
    <property type="component" value="Unassembled WGS sequence"/>
</dbReference>
<accession>A0ABU9D7S5</accession>
<dbReference type="PANTHER" id="PTHR44196:SF1">
    <property type="entry name" value="DEHYDROGENASE_REDUCTASE SDR FAMILY MEMBER 7B"/>
    <property type="match status" value="1"/>
</dbReference>